<dbReference type="AlphaFoldDB" id="A0AAX2JA16"/>
<evidence type="ECO:0000256" key="1">
    <source>
        <dbReference type="ARBA" id="ARBA00022729"/>
    </source>
</evidence>
<sequence>MKKILALLTVVMVVVFVGCGKEKEVKTTEKVYVIGTNAEYPPFEYLENSKIVGLDPDIMEEFSKRMGFQYKWANMNFDGLISALQTRKVDIIIAGMSISDERKKYINFSTPYISPAMCYIALKTSPMTTIEDLENKRFGIELGTTEEDIVKKVPGAVIVPFSGHTAALFALKSGKIDSMLLDATVAKKYLENNPDLKTVVTVEGENKAMAFNIEDVELKDKFDKVLKEMMEDGTIDKLKAKYGI</sequence>
<dbReference type="PANTHER" id="PTHR35936:SF17">
    <property type="entry name" value="ARGININE-BINDING EXTRACELLULAR PROTEIN ARTP"/>
    <property type="match status" value="1"/>
</dbReference>
<reference evidence="3 4" key="1">
    <citation type="submission" date="2018-06" db="EMBL/GenBank/DDBJ databases">
        <authorList>
            <consortium name="Pathogen Informatics"/>
            <person name="Doyle S."/>
        </authorList>
    </citation>
    <scope>NUCLEOTIDE SEQUENCE [LARGE SCALE GENOMIC DNA]</scope>
    <source>
        <strain evidence="3 4">NCTC12112</strain>
    </source>
</reference>
<protein>
    <submittedName>
        <fullName evidence="3">Arginine-binding extracellular protein ArtP</fullName>
    </submittedName>
</protein>
<accession>A0AAX2JA16</accession>
<evidence type="ECO:0000259" key="2">
    <source>
        <dbReference type="SMART" id="SM00062"/>
    </source>
</evidence>
<dbReference type="SMART" id="SM00062">
    <property type="entry name" value="PBPb"/>
    <property type="match status" value="1"/>
</dbReference>
<dbReference type="PROSITE" id="PS51257">
    <property type="entry name" value="PROKAR_LIPOPROTEIN"/>
    <property type="match status" value="1"/>
</dbReference>
<dbReference type="GeneID" id="78456028"/>
<dbReference type="InterPro" id="IPR001638">
    <property type="entry name" value="Solute-binding_3/MltF_N"/>
</dbReference>
<dbReference type="PANTHER" id="PTHR35936">
    <property type="entry name" value="MEMBRANE-BOUND LYTIC MUREIN TRANSGLYCOSYLASE F"/>
    <property type="match status" value="1"/>
</dbReference>
<keyword evidence="1" id="KW-0732">Signal</keyword>
<dbReference type="SUPFAM" id="SSF53850">
    <property type="entry name" value="Periplasmic binding protein-like II"/>
    <property type="match status" value="1"/>
</dbReference>
<dbReference type="Proteomes" id="UP000249008">
    <property type="component" value="Chromosome 1"/>
</dbReference>
<dbReference type="Gene3D" id="3.40.190.10">
    <property type="entry name" value="Periplasmic binding protein-like II"/>
    <property type="match status" value="2"/>
</dbReference>
<dbReference type="KEGG" id="ful:C4N20_14470"/>
<name>A0AAX2JA16_9FUSO</name>
<gene>
    <name evidence="3" type="primary">artP_1</name>
    <name evidence="3" type="ORF">NCTC12112_01466</name>
</gene>
<organism evidence="3 4">
    <name type="scientific">Fusobacterium ulcerans</name>
    <dbReference type="NCBI Taxonomy" id="861"/>
    <lineage>
        <taxon>Bacteria</taxon>
        <taxon>Fusobacteriati</taxon>
        <taxon>Fusobacteriota</taxon>
        <taxon>Fusobacteriia</taxon>
        <taxon>Fusobacteriales</taxon>
        <taxon>Fusobacteriaceae</taxon>
        <taxon>Fusobacterium</taxon>
    </lineage>
</organism>
<dbReference type="RefSeq" id="WP_005977331.1">
    <property type="nucleotide sequence ID" value="NZ_CABKNW010000002.1"/>
</dbReference>
<dbReference type="EMBL" id="LS483487">
    <property type="protein sequence ID" value="SQJ02570.1"/>
    <property type="molecule type" value="Genomic_DNA"/>
</dbReference>
<evidence type="ECO:0000313" key="3">
    <source>
        <dbReference type="EMBL" id="SQJ02570.1"/>
    </source>
</evidence>
<proteinExistence type="predicted"/>
<dbReference type="Pfam" id="PF00497">
    <property type="entry name" value="SBP_bac_3"/>
    <property type="match status" value="1"/>
</dbReference>
<feature type="domain" description="Solute-binding protein family 3/N-terminal" evidence="2">
    <location>
        <begin position="31"/>
        <end position="244"/>
    </location>
</feature>
<evidence type="ECO:0000313" key="4">
    <source>
        <dbReference type="Proteomes" id="UP000249008"/>
    </source>
</evidence>